<comment type="caution">
    <text evidence="1">The sequence shown here is derived from an EMBL/GenBank/DDBJ whole genome shotgun (WGS) entry which is preliminary data.</text>
</comment>
<keyword evidence="2" id="KW-1185">Reference proteome</keyword>
<evidence type="ECO:0000313" key="2">
    <source>
        <dbReference type="Proteomes" id="UP000324222"/>
    </source>
</evidence>
<dbReference type="EMBL" id="VSRR010011304">
    <property type="protein sequence ID" value="MPC52986.1"/>
    <property type="molecule type" value="Genomic_DNA"/>
</dbReference>
<dbReference type="Proteomes" id="UP000324222">
    <property type="component" value="Unassembled WGS sequence"/>
</dbReference>
<dbReference type="AlphaFoldDB" id="A0A5B7G689"/>
<gene>
    <name evidence="1" type="ORF">E2C01_046868</name>
</gene>
<organism evidence="1 2">
    <name type="scientific">Portunus trituberculatus</name>
    <name type="common">Swimming crab</name>
    <name type="synonym">Neptunus trituberculatus</name>
    <dbReference type="NCBI Taxonomy" id="210409"/>
    <lineage>
        <taxon>Eukaryota</taxon>
        <taxon>Metazoa</taxon>
        <taxon>Ecdysozoa</taxon>
        <taxon>Arthropoda</taxon>
        <taxon>Crustacea</taxon>
        <taxon>Multicrustacea</taxon>
        <taxon>Malacostraca</taxon>
        <taxon>Eumalacostraca</taxon>
        <taxon>Eucarida</taxon>
        <taxon>Decapoda</taxon>
        <taxon>Pleocyemata</taxon>
        <taxon>Brachyura</taxon>
        <taxon>Eubrachyura</taxon>
        <taxon>Portunoidea</taxon>
        <taxon>Portunidae</taxon>
        <taxon>Portuninae</taxon>
        <taxon>Portunus</taxon>
    </lineage>
</organism>
<protein>
    <submittedName>
        <fullName evidence="1">Uncharacterized protein</fullName>
    </submittedName>
</protein>
<reference evidence="1 2" key="1">
    <citation type="submission" date="2019-05" db="EMBL/GenBank/DDBJ databases">
        <title>Another draft genome of Portunus trituberculatus and its Hox gene families provides insights of decapod evolution.</title>
        <authorList>
            <person name="Jeong J.-H."/>
            <person name="Song I."/>
            <person name="Kim S."/>
            <person name="Choi T."/>
            <person name="Kim D."/>
            <person name="Ryu S."/>
            <person name="Kim W."/>
        </authorList>
    </citation>
    <scope>NUCLEOTIDE SEQUENCE [LARGE SCALE GENOMIC DNA]</scope>
    <source>
        <tissue evidence="1">Muscle</tissue>
    </source>
</reference>
<sequence length="104" mass="11570">MGVSSCGCDGTSSYISSRCVIAVATSNHTVATVSHLLLQHVNLAFGVPEDWGLGTRVCKLSVESSRGITWVKTKTYQPTRRRYLRIDSSYYQQCHKGKSPREFL</sequence>
<accession>A0A5B7G689</accession>
<name>A0A5B7G689_PORTR</name>
<proteinExistence type="predicted"/>
<evidence type="ECO:0000313" key="1">
    <source>
        <dbReference type="EMBL" id="MPC52986.1"/>
    </source>
</evidence>